<dbReference type="InterPro" id="IPR012951">
    <property type="entry name" value="BBE"/>
</dbReference>
<dbReference type="PROSITE" id="PS51387">
    <property type="entry name" value="FAD_PCMH"/>
    <property type="match status" value="1"/>
</dbReference>
<evidence type="ECO:0000256" key="2">
    <source>
        <dbReference type="ARBA" id="ARBA00005466"/>
    </source>
</evidence>
<evidence type="ECO:0000256" key="6">
    <source>
        <dbReference type="SAM" id="MobiDB-lite"/>
    </source>
</evidence>
<dbReference type="InterPro" id="IPR016169">
    <property type="entry name" value="FAD-bd_PCMH_sub2"/>
</dbReference>
<evidence type="ECO:0000256" key="3">
    <source>
        <dbReference type="ARBA" id="ARBA00022630"/>
    </source>
</evidence>
<dbReference type="Gene3D" id="3.30.465.10">
    <property type="match status" value="1"/>
</dbReference>
<dbReference type="GO" id="GO:0016491">
    <property type="term" value="F:oxidoreductase activity"/>
    <property type="evidence" value="ECO:0007669"/>
    <property type="project" value="UniProtKB-KW"/>
</dbReference>
<dbReference type="OrthoDB" id="5169292at2"/>
<dbReference type="InterPro" id="IPR036318">
    <property type="entry name" value="FAD-bd_PCMH-like_sf"/>
</dbReference>
<reference evidence="9" key="1">
    <citation type="submission" date="2016-10" db="EMBL/GenBank/DDBJ databases">
        <title>Frankia sp. NRRL B-16386 Genome sequencing.</title>
        <authorList>
            <person name="Ghodhbane-Gtari F."/>
            <person name="Swanson E."/>
            <person name="Gueddou A."/>
            <person name="Hezbri K."/>
            <person name="Ktari K."/>
            <person name="Nouioui I."/>
            <person name="Morris K."/>
            <person name="Simpson S."/>
            <person name="Abebe-Akele F."/>
            <person name="Thomas K."/>
            <person name="Gtari M."/>
            <person name="Tisa L.S."/>
        </authorList>
    </citation>
    <scope>NUCLEOTIDE SEQUENCE [LARGE SCALE GENOMIC DNA]</scope>
    <source>
        <strain evidence="9">NRRL B-16386</strain>
    </source>
</reference>
<dbReference type="InterPro" id="IPR016166">
    <property type="entry name" value="FAD-bd_PCMH"/>
</dbReference>
<evidence type="ECO:0000256" key="5">
    <source>
        <dbReference type="ARBA" id="ARBA00023002"/>
    </source>
</evidence>
<evidence type="ECO:0000259" key="7">
    <source>
        <dbReference type="PROSITE" id="PS51387"/>
    </source>
</evidence>
<evidence type="ECO:0000313" key="9">
    <source>
        <dbReference type="Proteomes" id="UP000188929"/>
    </source>
</evidence>
<gene>
    <name evidence="8" type="ORF">BL253_23800</name>
</gene>
<dbReference type="Gene3D" id="3.40.462.20">
    <property type="match status" value="1"/>
</dbReference>
<evidence type="ECO:0000256" key="1">
    <source>
        <dbReference type="ARBA" id="ARBA00001974"/>
    </source>
</evidence>
<evidence type="ECO:0000256" key="4">
    <source>
        <dbReference type="ARBA" id="ARBA00022827"/>
    </source>
</evidence>
<comment type="similarity">
    <text evidence="2">Belongs to the oxygen-dependent FAD-linked oxidoreductase family.</text>
</comment>
<keyword evidence="4" id="KW-0274">FAD</keyword>
<dbReference type="Pfam" id="PF01565">
    <property type="entry name" value="FAD_binding_4"/>
    <property type="match status" value="1"/>
</dbReference>
<dbReference type="PANTHER" id="PTHR42973">
    <property type="entry name" value="BINDING OXIDOREDUCTASE, PUTATIVE (AFU_ORTHOLOGUE AFUA_1G17690)-RELATED"/>
    <property type="match status" value="1"/>
</dbReference>
<feature type="region of interest" description="Disordered" evidence="6">
    <location>
        <begin position="33"/>
        <end position="61"/>
    </location>
</feature>
<protein>
    <submittedName>
        <fullName evidence="8">Twin-arginine translocation pathway signal protein</fullName>
    </submittedName>
</protein>
<keyword evidence="9" id="KW-1185">Reference proteome</keyword>
<dbReference type="Proteomes" id="UP000188929">
    <property type="component" value="Unassembled WGS sequence"/>
</dbReference>
<dbReference type="PANTHER" id="PTHR42973:SF39">
    <property type="entry name" value="FAD-BINDING PCMH-TYPE DOMAIN-CONTAINING PROTEIN"/>
    <property type="match status" value="1"/>
</dbReference>
<dbReference type="InterPro" id="IPR006094">
    <property type="entry name" value="Oxid_FAD_bind_N"/>
</dbReference>
<keyword evidence="5" id="KW-0560">Oxidoreductase</keyword>
<comment type="caution">
    <text evidence="8">The sequence shown here is derived from an EMBL/GenBank/DDBJ whole genome shotgun (WGS) entry which is preliminary data.</text>
</comment>
<feature type="compositionally biased region" description="Low complexity" evidence="6">
    <location>
        <begin position="33"/>
        <end position="55"/>
    </location>
</feature>
<name>A0A1V2I5Y0_9ACTN</name>
<dbReference type="SUPFAM" id="SSF56176">
    <property type="entry name" value="FAD-binding/transporter-associated domain-like"/>
    <property type="match status" value="1"/>
</dbReference>
<dbReference type="RefSeq" id="WP_076819394.1">
    <property type="nucleotide sequence ID" value="NZ_MOMC01000049.1"/>
</dbReference>
<dbReference type="Pfam" id="PF08031">
    <property type="entry name" value="BBE"/>
    <property type="match status" value="1"/>
</dbReference>
<proteinExistence type="inferred from homology"/>
<organism evidence="8 9">
    <name type="scientific">Pseudofrankia asymbiotica</name>
    <dbReference type="NCBI Taxonomy" id="1834516"/>
    <lineage>
        <taxon>Bacteria</taxon>
        <taxon>Bacillati</taxon>
        <taxon>Actinomycetota</taxon>
        <taxon>Actinomycetes</taxon>
        <taxon>Frankiales</taxon>
        <taxon>Frankiaceae</taxon>
        <taxon>Pseudofrankia</taxon>
    </lineage>
</organism>
<sequence>MEVVPDRRAVLRLGLSVLGGAAVGGGGLLAGCSSDGSPAPTPSSTASASPTGPSPSLDPAQSWDTLATRLTGELVRPGDGEYDTARALFDPAFDTIRPQGVAYAANQDDVATAIRFARATGVGLAARCGGHSYGGYSTTEGLVVDVTRLNQVSVDDQGIATVGAGARLIKLYTDLAGVGRAIPGGSCPTVGISGLALGGGVGVLGRLHGLTCDRMTGADVVLASGDTVRVDENHDADLFWALRGAGGGNLGIVTAFRFATHAARSLTLFSLRWPWAAAQEVLTAWQDWVTGKLGAMPDELWSTLIAGSVPGGSTPTVRINGVFAGAKAGLSGPLADLRAAIRSASPAATSITEHDHLTAMRIEGGCSASGGDCGSTAGIRAGARRPGQRAASSILLTPLAPAGNEALVRMIEERQRDPLATAGGGIILDAWGGAIGRVGPAETAFVHRDAIASIQYFGGYPAGASAEVIDANGRWLRDIVAAAAPHVSAQAYQNYIDPELTDWAQAYYGANLPRLRTVKKHYDPDNLFRFRQSIPV</sequence>
<dbReference type="AlphaFoldDB" id="A0A1V2I5Y0"/>
<dbReference type="InterPro" id="IPR050416">
    <property type="entry name" value="FAD-linked_Oxidoreductase"/>
</dbReference>
<dbReference type="PROSITE" id="PS51257">
    <property type="entry name" value="PROKAR_LIPOPROTEIN"/>
    <property type="match status" value="1"/>
</dbReference>
<accession>A0A1V2I5Y0</accession>
<dbReference type="GO" id="GO:0071949">
    <property type="term" value="F:FAD binding"/>
    <property type="evidence" value="ECO:0007669"/>
    <property type="project" value="InterPro"/>
</dbReference>
<keyword evidence="3" id="KW-0285">Flavoprotein</keyword>
<dbReference type="STRING" id="1834516.BL253_23800"/>
<dbReference type="EMBL" id="MOMC01000049">
    <property type="protein sequence ID" value="ONH26779.1"/>
    <property type="molecule type" value="Genomic_DNA"/>
</dbReference>
<evidence type="ECO:0000313" key="8">
    <source>
        <dbReference type="EMBL" id="ONH26779.1"/>
    </source>
</evidence>
<feature type="domain" description="FAD-binding PCMH-type" evidence="7">
    <location>
        <begin position="93"/>
        <end position="263"/>
    </location>
</feature>
<comment type="cofactor">
    <cofactor evidence="1">
        <name>FAD</name>
        <dbReference type="ChEBI" id="CHEBI:57692"/>
    </cofactor>
</comment>